<organism evidence="1">
    <name type="scientific">uncultured Caudovirales phage</name>
    <dbReference type="NCBI Taxonomy" id="2100421"/>
    <lineage>
        <taxon>Viruses</taxon>
        <taxon>Duplodnaviria</taxon>
        <taxon>Heunggongvirae</taxon>
        <taxon>Uroviricota</taxon>
        <taxon>Caudoviricetes</taxon>
        <taxon>Peduoviridae</taxon>
        <taxon>Maltschvirus</taxon>
        <taxon>Maltschvirus maltsch</taxon>
    </lineage>
</organism>
<accession>A0A6J5NX62</accession>
<sequence>MAENPPDVTQIPAPRVDFIDKRTGLMSREWYRFFVNIYNLTGGGTSQVSVEDLQLTPSASTADAQLYSLQSQVEGLYLAPTVPEFRFLRYGSFFDTTTQTTAANTPAALTYNTTDIANGIYRGATTSQIYFTHSAIYNLQFSVQLKNANAALQDVDIWLRINSVDVPGSNGKLSIQNKHGGVDGHDIKGWNFFLSVSSGQYVEIVWCPSSVDVTIPYVAASAGPPAIPATYSVVLTISQVNLI</sequence>
<evidence type="ECO:0000313" key="1">
    <source>
        <dbReference type="EMBL" id="CAB4161685.1"/>
    </source>
</evidence>
<protein>
    <submittedName>
        <fullName evidence="1">Uncharacterized protein</fullName>
    </submittedName>
</protein>
<name>A0A6J5NX62_9CAUD</name>
<proteinExistence type="predicted"/>
<dbReference type="EMBL" id="LR796718">
    <property type="protein sequence ID" value="CAB4161685.1"/>
    <property type="molecule type" value="Genomic_DNA"/>
</dbReference>
<gene>
    <name evidence="1" type="ORF">UFOVP761_41</name>
</gene>
<reference evidence="1" key="1">
    <citation type="submission" date="2020-04" db="EMBL/GenBank/DDBJ databases">
        <authorList>
            <person name="Chiriac C."/>
            <person name="Salcher M."/>
            <person name="Ghai R."/>
            <person name="Kavagutti S V."/>
        </authorList>
    </citation>
    <scope>NUCLEOTIDE SEQUENCE</scope>
</reference>